<evidence type="ECO:0000256" key="4">
    <source>
        <dbReference type="SAM" id="MobiDB-lite"/>
    </source>
</evidence>
<accession>A0A7K4JQ19</accession>
<comment type="caution">
    <text evidence="5">The sequence shown here is derived from an EMBL/GenBank/DDBJ whole genome shotgun (WGS) entry which is preliminary data.</text>
</comment>
<dbReference type="PANTHER" id="PTHR28491">
    <property type="entry name" value="UPF0688 PROTEIN C1ORF174"/>
    <property type="match status" value="1"/>
</dbReference>
<dbReference type="AlphaFoldDB" id="A0A7K4JQ19"/>
<sequence>SSPHDAADKRPLKRLKYEKSSPVKSELEELPPESQNPAALGETPETSDGDERSEGPGDHGVTEQKKGESIPEAKDTKQEKEQNVCLEPCAAKSSSAPPKMDSAEDLQSGACSEEESSGGSVHSDGSSSQEAALPKKLVQPDPSAFLNEDSNQPMPVDRFFGDIGFLQDVPAAAHPMTAASRREFRKLQFIAKEEEEEEEEEE</sequence>
<dbReference type="GO" id="GO:0005634">
    <property type="term" value="C:nucleus"/>
    <property type="evidence" value="ECO:0007669"/>
    <property type="project" value="UniProtKB-SubCell"/>
</dbReference>
<dbReference type="OrthoDB" id="8730115at2759"/>
<keyword evidence="6" id="KW-1185">Reference proteome</keyword>
<feature type="region of interest" description="Disordered" evidence="4">
    <location>
        <begin position="1"/>
        <end position="156"/>
    </location>
</feature>
<name>A0A7K4JQ19_GEOCA</name>
<feature type="non-terminal residue" evidence="5">
    <location>
        <position position="1"/>
    </location>
</feature>
<feature type="compositionally biased region" description="Basic and acidic residues" evidence="4">
    <location>
        <begin position="1"/>
        <end position="27"/>
    </location>
</feature>
<evidence type="ECO:0000256" key="2">
    <source>
        <dbReference type="ARBA" id="ARBA00006634"/>
    </source>
</evidence>
<protein>
    <submittedName>
        <fullName evidence="5">CA174 protein</fullName>
    </submittedName>
</protein>
<dbReference type="Proteomes" id="UP000531151">
    <property type="component" value="Unassembled WGS sequence"/>
</dbReference>
<dbReference type="InterPro" id="IPR031530">
    <property type="entry name" value="UPF0688"/>
</dbReference>
<proteinExistence type="inferred from homology"/>
<dbReference type="Pfam" id="PF15772">
    <property type="entry name" value="UPF0688"/>
    <property type="match status" value="1"/>
</dbReference>
<feature type="compositionally biased region" description="Basic and acidic residues" evidence="4">
    <location>
        <begin position="49"/>
        <end position="82"/>
    </location>
</feature>
<evidence type="ECO:0000313" key="6">
    <source>
        <dbReference type="Proteomes" id="UP000531151"/>
    </source>
</evidence>
<keyword evidence="3" id="KW-0539">Nucleus</keyword>
<evidence type="ECO:0000256" key="1">
    <source>
        <dbReference type="ARBA" id="ARBA00004123"/>
    </source>
</evidence>
<organism evidence="5 6">
    <name type="scientific">Geococcyx californianus</name>
    <name type="common">Greater roadrunner</name>
    <name type="synonym">Saurothera californiana</name>
    <dbReference type="NCBI Taxonomy" id="8947"/>
    <lineage>
        <taxon>Eukaryota</taxon>
        <taxon>Metazoa</taxon>
        <taxon>Chordata</taxon>
        <taxon>Craniata</taxon>
        <taxon>Vertebrata</taxon>
        <taxon>Euteleostomi</taxon>
        <taxon>Archelosauria</taxon>
        <taxon>Archosauria</taxon>
        <taxon>Dinosauria</taxon>
        <taxon>Saurischia</taxon>
        <taxon>Theropoda</taxon>
        <taxon>Coelurosauria</taxon>
        <taxon>Aves</taxon>
        <taxon>Neognathae</taxon>
        <taxon>Neoaves</taxon>
        <taxon>Otidimorphae</taxon>
        <taxon>Cuculiformes</taxon>
        <taxon>Neomorphidae</taxon>
        <taxon>Geococcyx</taxon>
    </lineage>
</organism>
<dbReference type="EMBL" id="VWPV01036367">
    <property type="protein sequence ID" value="NWH67396.1"/>
    <property type="molecule type" value="Genomic_DNA"/>
</dbReference>
<evidence type="ECO:0000256" key="3">
    <source>
        <dbReference type="ARBA" id="ARBA00023242"/>
    </source>
</evidence>
<comment type="subcellular location">
    <subcellularLocation>
        <location evidence="1">Nucleus</location>
    </subcellularLocation>
</comment>
<evidence type="ECO:0000313" key="5">
    <source>
        <dbReference type="EMBL" id="NWH67396.1"/>
    </source>
</evidence>
<gene>
    <name evidence="5" type="ORF">GEOCAL_R03563</name>
</gene>
<feature type="non-terminal residue" evidence="5">
    <location>
        <position position="202"/>
    </location>
</feature>
<reference evidence="5 6" key="1">
    <citation type="submission" date="2019-09" db="EMBL/GenBank/DDBJ databases">
        <title>Bird 10,000 Genomes (B10K) Project - Family phase.</title>
        <authorList>
            <person name="Zhang G."/>
        </authorList>
    </citation>
    <scope>NUCLEOTIDE SEQUENCE [LARGE SCALE GENOMIC DNA]</scope>
    <source>
        <strain evidence="5">B10K-CU-031-07</strain>
        <tissue evidence="5">Muscle</tissue>
    </source>
</reference>
<comment type="similarity">
    <text evidence="2">Belongs to the UPF0688 family.</text>
</comment>
<dbReference type="PANTHER" id="PTHR28491:SF1">
    <property type="entry name" value="UPF0688 PROTEIN C1ORF174"/>
    <property type="match status" value="1"/>
</dbReference>
<feature type="compositionally biased region" description="Low complexity" evidence="4">
    <location>
        <begin position="117"/>
        <end position="130"/>
    </location>
</feature>